<organism evidence="2 3">
    <name type="scientific">Cymbomonas tetramitiformis</name>
    <dbReference type="NCBI Taxonomy" id="36881"/>
    <lineage>
        <taxon>Eukaryota</taxon>
        <taxon>Viridiplantae</taxon>
        <taxon>Chlorophyta</taxon>
        <taxon>Pyramimonadophyceae</taxon>
        <taxon>Pyramimonadales</taxon>
        <taxon>Pyramimonadaceae</taxon>
        <taxon>Cymbomonas</taxon>
    </lineage>
</organism>
<name>A0AAE0F841_9CHLO</name>
<dbReference type="Proteomes" id="UP001190700">
    <property type="component" value="Unassembled WGS sequence"/>
</dbReference>
<protein>
    <recommendedName>
        <fullName evidence="4">EF-hand domain-containing protein</fullName>
    </recommendedName>
</protein>
<feature type="non-terminal residue" evidence="2">
    <location>
        <position position="202"/>
    </location>
</feature>
<proteinExistence type="predicted"/>
<dbReference type="AlphaFoldDB" id="A0AAE0F841"/>
<sequence length="202" mass="22501">MGTLSTTNGLKNHHTTRWLQKRNIHVQRVISPEQREMLWQVFTGLDTGARGSLDANEILRVLRLSAGKHSQCRANVKQLTEGFQALRGQRVTFSQFADCVLDHLRPSTSTRPTESIAAIFSLPAIAQAVQTRQLVDAFVAPSMEFPSPPSTPPQDAISPLNRPLPESSSSHNFDWFPNLPVHDTPIQPAATSRRQRRAESYG</sequence>
<evidence type="ECO:0000313" key="3">
    <source>
        <dbReference type="Proteomes" id="UP001190700"/>
    </source>
</evidence>
<comment type="caution">
    <text evidence="2">The sequence shown here is derived from an EMBL/GenBank/DDBJ whole genome shotgun (WGS) entry which is preliminary data.</text>
</comment>
<accession>A0AAE0F841</accession>
<dbReference type="SUPFAM" id="SSF47473">
    <property type="entry name" value="EF-hand"/>
    <property type="match status" value="1"/>
</dbReference>
<gene>
    <name evidence="2" type="ORF">CYMTET_35997</name>
</gene>
<dbReference type="Gene3D" id="1.10.238.10">
    <property type="entry name" value="EF-hand"/>
    <property type="match status" value="1"/>
</dbReference>
<evidence type="ECO:0008006" key="4">
    <source>
        <dbReference type="Google" id="ProtNLM"/>
    </source>
</evidence>
<feature type="region of interest" description="Disordered" evidence="1">
    <location>
        <begin position="145"/>
        <end position="202"/>
    </location>
</feature>
<dbReference type="EMBL" id="LGRX02023180">
    <property type="protein sequence ID" value="KAK3254801.1"/>
    <property type="molecule type" value="Genomic_DNA"/>
</dbReference>
<evidence type="ECO:0000313" key="2">
    <source>
        <dbReference type="EMBL" id="KAK3254801.1"/>
    </source>
</evidence>
<keyword evidence="3" id="KW-1185">Reference proteome</keyword>
<dbReference type="InterPro" id="IPR011992">
    <property type="entry name" value="EF-hand-dom_pair"/>
</dbReference>
<evidence type="ECO:0000256" key="1">
    <source>
        <dbReference type="SAM" id="MobiDB-lite"/>
    </source>
</evidence>
<reference evidence="2 3" key="1">
    <citation type="journal article" date="2015" name="Genome Biol. Evol.">
        <title>Comparative Genomics of a Bacterivorous Green Alga Reveals Evolutionary Causalities and Consequences of Phago-Mixotrophic Mode of Nutrition.</title>
        <authorList>
            <person name="Burns J.A."/>
            <person name="Paasch A."/>
            <person name="Narechania A."/>
            <person name="Kim E."/>
        </authorList>
    </citation>
    <scope>NUCLEOTIDE SEQUENCE [LARGE SCALE GENOMIC DNA]</scope>
    <source>
        <strain evidence="2 3">PLY_AMNH</strain>
    </source>
</reference>